<comment type="caution">
    <text evidence="1">The sequence shown here is derived from an EMBL/GenBank/DDBJ whole genome shotgun (WGS) entry which is preliminary data.</text>
</comment>
<dbReference type="STRING" id="61424.A0A2T9XXA9"/>
<evidence type="ECO:0000313" key="1">
    <source>
        <dbReference type="EMBL" id="PVU84719.1"/>
    </source>
</evidence>
<dbReference type="OrthoDB" id="249703at2759"/>
<sequence>MDFESATLAVVNYRYSSWSFRGWAPLKLANLEMKEVSLLMEDPNFNIEKFKYSPTGLFPTIKLTFKDGSEVYIHDSLSVAEFANEYSLEKNKKSLWPQYFADRAVARSAACEMHSGFSQIRTYCNSNFVRHREFEDRFCPDEVKVDLKRIYELWNSCRKQFLQTRNSATLGESAQGNVKDEGFLFGEYGIVDAFFTPVVFRIVNYSLPCEDEFAKKYIEATKNHSLVKEWIKLAVEEDSYIKHYEEC</sequence>
<organism evidence="1 2">
    <name type="scientific">Furculomyces boomerangus</name>
    <dbReference type="NCBI Taxonomy" id="61424"/>
    <lineage>
        <taxon>Eukaryota</taxon>
        <taxon>Fungi</taxon>
        <taxon>Fungi incertae sedis</taxon>
        <taxon>Zoopagomycota</taxon>
        <taxon>Kickxellomycotina</taxon>
        <taxon>Harpellomycetes</taxon>
        <taxon>Harpellales</taxon>
        <taxon>Harpellaceae</taxon>
        <taxon>Furculomyces</taxon>
    </lineage>
</organism>
<name>A0A2T9XXA9_9FUNG</name>
<evidence type="ECO:0000313" key="2">
    <source>
        <dbReference type="Proteomes" id="UP000245699"/>
    </source>
</evidence>
<accession>A0A2T9XXA9</accession>
<proteinExistence type="predicted"/>
<evidence type="ECO:0008006" key="3">
    <source>
        <dbReference type="Google" id="ProtNLM"/>
    </source>
</evidence>
<keyword evidence="2" id="KW-1185">Reference proteome</keyword>
<dbReference type="AlphaFoldDB" id="A0A2T9XXA9"/>
<protein>
    <recommendedName>
        <fullName evidence="3">GST N-terminal domain-containing protein</fullName>
    </recommendedName>
</protein>
<dbReference type="Gene3D" id="1.20.1050.10">
    <property type="match status" value="1"/>
</dbReference>
<dbReference type="SUPFAM" id="SSF47616">
    <property type="entry name" value="GST C-terminal domain-like"/>
    <property type="match status" value="1"/>
</dbReference>
<dbReference type="CDD" id="cd03194">
    <property type="entry name" value="GST_C_3"/>
    <property type="match status" value="1"/>
</dbReference>
<dbReference type="EMBL" id="MBFT01001239">
    <property type="protein sequence ID" value="PVU84719.1"/>
    <property type="molecule type" value="Genomic_DNA"/>
</dbReference>
<dbReference type="InterPro" id="IPR036282">
    <property type="entry name" value="Glutathione-S-Trfase_C_sf"/>
</dbReference>
<dbReference type="Proteomes" id="UP000245699">
    <property type="component" value="Unassembled WGS sequence"/>
</dbReference>
<gene>
    <name evidence="1" type="ORF">BB559_007439</name>
</gene>
<reference evidence="1 2" key="1">
    <citation type="journal article" date="2018" name="MBio">
        <title>Comparative Genomics Reveals the Core Gene Toolbox for the Fungus-Insect Symbiosis.</title>
        <authorList>
            <person name="Wang Y."/>
            <person name="Stata M."/>
            <person name="Wang W."/>
            <person name="Stajich J.E."/>
            <person name="White M.M."/>
            <person name="Moncalvo J.M."/>
        </authorList>
    </citation>
    <scope>NUCLEOTIDE SEQUENCE [LARGE SCALE GENOMIC DNA]</scope>
    <source>
        <strain evidence="1 2">AUS-77-4</strain>
    </source>
</reference>